<dbReference type="Proteomes" id="UP000289734">
    <property type="component" value="Unassembled WGS sequence"/>
</dbReference>
<evidence type="ECO:0000313" key="3">
    <source>
        <dbReference type="Proteomes" id="UP000289734"/>
    </source>
</evidence>
<dbReference type="RefSeq" id="WP_129463055.1">
    <property type="nucleotide sequence ID" value="NZ_JACSXZ010000001.1"/>
</dbReference>
<reference evidence="3" key="1">
    <citation type="submission" date="2019-01" db="EMBL/GenBank/DDBJ databases">
        <title>Cytophagaceae bacterium strain CAR-16.</title>
        <authorList>
            <person name="Chen W.-M."/>
        </authorList>
    </citation>
    <scope>NUCLEOTIDE SEQUENCE [LARGE SCALE GENOMIC DNA]</scope>
    <source>
        <strain evidence="3">ICH-30</strain>
    </source>
</reference>
<keyword evidence="1" id="KW-1133">Transmembrane helix</keyword>
<keyword evidence="3" id="KW-1185">Reference proteome</keyword>
<comment type="caution">
    <text evidence="2">The sequence shown here is derived from an EMBL/GenBank/DDBJ whole genome shotgun (WGS) entry which is preliminary data.</text>
</comment>
<evidence type="ECO:0000256" key="1">
    <source>
        <dbReference type="SAM" id="Phobius"/>
    </source>
</evidence>
<dbReference type="EMBL" id="SBKQ01000002">
    <property type="protein sequence ID" value="RXR34643.1"/>
    <property type="molecule type" value="Genomic_DNA"/>
</dbReference>
<proteinExistence type="predicted"/>
<protein>
    <submittedName>
        <fullName evidence="2">Uncharacterized protein</fullName>
    </submittedName>
</protein>
<accession>A0A4Q1KWJ4</accession>
<feature type="transmembrane region" description="Helical" evidence="1">
    <location>
        <begin position="12"/>
        <end position="29"/>
    </location>
</feature>
<gene>
    <name evidence="2" type="ORF">EQG68_01665</name>
</gene>
<keyword evidence="1" id="KW-0472">Membrane</keyword>
<name>A0A4Q1KWJ4_9FLAO</name>
<evidence type="ECO:0000313" key="2">
    <source>
        <dbReference type="EMBL" id="RXR34643.1"/>
    </source>
</evidence>
<dbReference type="AlphaFoldDB" id="A0A4Q1KWJ4"/>
<sequence>MKENNNNSDFMEFLKIAILVIKIFAFIISCNQEKYASKPDPIEFDVNYGLKDDTVIRKVKERMKTIDSLRTVNKNK</sequence>
<keyword evidence="1" id="KW-0812">Transmembrane</keyword>
<organism evidence="2 3">
    <name type="scientific">Flavobacterium piscinae</name>
    <dbReference type="NCBI Taxonomy" id="2506424"/>
    <lineage>
        <taxon>Bacteria</taxon>
        <taxon>Pseudomonadati</taxon>
        <taxon>Bacteroidota</taxon>
        <taxon>Flavobacteriia</taxon>
        <taxon>Flavobacteriales</taxon>
        <taxon>Flavobacteriaceae</taxon>
        <taxon>Flavobacterium</taxon>
    </lineage>
</organism>